<dbReference type="AlphaFoldDB" id="A0AAQ3UHP4"/>
<dbReference type="PANTHER" id="PTHR45844">
    <property type="entry name" value="TRANSCRIPTION FACTOR BHLH30"/>
    <property type="match status" value="1"/>
</dbReference>
<dbReference type="InterPro" id="IPR045847">
    <property type="entry name" value="AIG1-like"/>
</dbReference>
<accession>A0AAQ3UHP4</accession>
<evidence type="ECO:0000256" key="4">
    <source>
        <dbReference type="ARBA" id="ARBA00023163"/>
    </source>
</evidence>
<evidence type="ECO:0000313" key="8">
    <source>
        <dbReference type="Proteomes" id="UP001341281"/>
    </source>
</evidence>
<keyword evidence="2" id="KW-0805">Transcription regulation</keyword>
<dbReference type="SUPFAM" id="SSF47459">
    <property type="entry name" value="HLH, helix-loop-helix DNA-binding domain"/>
    <property type="match status" value="1"/>
</dbReference>
<dbReference type="EMBL" id="CP144753">
    <property type="protein sequence ID" value="WVZ92474.1"/>
    <property type="molecule type" value="Genomic_DNA"/>
</dbReference>
<evidence type="ECO:0000313" key="7">
    <source>
        <dbReference type="EMBL" id="WVZ92474.1"/>
    </source>
</evidence>
<feature type="compositionally biased region" description="Basic and acidic residues" evidence="5">
    <location>
        <begin position="22"/>
        <end position="35"/>
    </location>
</feature>
<dbReference type="GO" id="GO:0003700">
    <property type="term" value="F:DNA-binding transcription factor activity"/>
    <property type="evidence" value="ECO:0007669"/>
    <property type="project" value="InterPro"/>
</dbReference>
<sequence length="243" mass="25914">MVVTDGDDGERPAPAPAPAPALRKERGRSHSEAERKRRQRINAHLATLRTLVPSASRMDKAALLGEVVRHVRELRGKASDAAERAGVVGVIPGEGDEVGVEEEEDAAACRWRPGPGPGPGRRQLLTDDGLVRPRRVRAWVCCADRQGLLADLGRAARSVSNARPVRAEIATVGGRTRGVLELDVCHDGDSDGGAAATDRGMAVAVSTLRTALRAVMLDREEHLAAAEGCNKRPRFSAQIAEVQ</sequence>
<name>A0AAQ3UHP4_PASNO</name>
<keyword evidence="4" id="KW-0804">Transcription</keyword>
<evidence type="ECO:0000259" key="6">
    <source>
        <dbReference type="PROSITE" id="PS50888"/>
    </source>
</evidence>
<reference evidence="7 8" key="1">
    <citation type="submission" date="2024-02" db="EMBL/GenBank/DDBJ databases">
        <title>High-quality chromosome-scale genome assembly of Pensacola bahiagrass (Paspalum notatum Flugge var. saurae).</title>
        <authorList>
            <person name="Vega J.M."/>
            <person name="Podio M."/>
            <person name="Orjuela J."/>
            <person name="Siena L.A."/>
            <person name="Pessino S.C."/>
            <person name="Combes M.C."/>
            <person name="Mariac C."/>
            <person name="Albertini E."/>
            <person name="Pupilli F."/>
            <person name="Ortiz J.P.A."/>
            <person name="Leblanc O."/>
        </authorList>
    </citation>
    <scope>NUCLEOTIDE SEQUENCE [LARGE SCALE GENOMIC DNA]</scope>
    <source>
        <strain evidence="7">R1</strain>
        <tissue evidence="7">Leaf</tissue>
    </source>
</reference>
<protein>
    <recommendedName>
        <fullName evidence="6">BHLH domain-containing protein</fullName>
    </recommendedName>
</protein>
<feature type="region of interest" description="Disordered" evidence="5">
    <location>
        <begin position="1"/>
        <end position="39"/>
    </location>
</feature>
<keyword evidence="8" id="KW-1185">Reference proteome</keyword>
<dbReference type="PROSITE" id="PS50888">
    <property type="entry name" value="BHLH"/>
    <property type="match status" value="1"/>
</dbReference>
<evidence type="ECO:0000256" key="1">
    <source>
        <dbReference type="ARBA" id="ARBA00005510"/>
    </source>
</evidence>
<dbReference type="Pfam" id="PF00010">
    <property type="entry name" value="HLH"/>
    <property type="match status" value="1"/>
</dbReference>
<organism evidence="7 8">
    <name type="scientific">Paspalum notatum var. saurae</name>
    <dbReference type="NCBI Taxonomy" id="547442"/>
    <lineage>
        <taxon>Eukaryota</taxon>
        <taxon>Viridiplantae</taxon>
        <taxon>Streptophyta</taxon>
        <taxon>Embryophyta</taxon>
        <taxon>Tracheophyta</taxon>
        <taxon>Spermatophyta</taxon>
        <taxon>Magnoliopsida</taxon>
        <taxon>Liliopsida</taxon>
        <taxon>Poales</taxon>
        <taxon>Poaceae</taxon>
        <taxon>PACMAD clade</taxon>
        <taxon>Panicoideae</taxon>
        <taxon>Andropogonodae</taxon>
        <taxon>Paspaleae</taxon>
        <taxon>Paspalinae</taxon>
        <taxon>Paspalum</taxon>
    </lineage>
</organism>
<dbReference type="Gene3D" id="4.10.280.10">
    <property type="entry name" value="Helix-loop-helix DNA-binding domain"/>
    <property type="match status" value="1"/>
</dbReference>
<keyword evidence="3" id="KW-0238">DNA-binding</keyword>
<evidence type="ECO:0000256" key="3">
    <source>
        <dbReference type="ARBA" id="ARBA00023125"/>
    </source>
</evidence>
<evidence type="ECO:0000256" key="2">
    <source>
        <dbReference type="ARBA" id="ARBA00023015"/>
    </source>
</evidence>
<dbReference type="PANTHER" id="PTHR45844:SF6">
    <property type="entry name" value="OS08G0477900 PROTEIN"/>
    <property type="match status" value="1"/>
</dbReference>
<dbReference type="GO" id="GO:0003677">
    <property type="term" value="F:DNA binding"/>
    <property type="evidence" value="ECO:0007669"/>
    <property type="project" value="UniProtKB-KW"/>
</dbReference>
<dbReference type="InterPro" id="IPR036638">
    <property type="entry name" value="HLH_DNA-bd_sf"/>
</dbReference>
<comment type="similarity">
    <text evidence="1">Belongs to the bHLH protein family.</text>
</comment>
<gene>
    <name evidence="7" type="ORF">U9M48_038536</name>
</gene>
<feature type="domain" description="BHLH" evidence="6">
    <location>
        <begin position="25"/>
        <end position="74"/>
    </location>
</feature>
<evidence type="ECO:0000256" key="5">
    <source>
        <dbReference type="SAM" id="MobiDB-lite"/>
    </source>
</evidence>
<proteinExistence type="inferred from homology"/>
<dbReference type="InterPro" id="IPR011598">
    <property type="entry name" value="bHLH_dom"/>
</dbReference>
<dbReference type="Proteomes" id="UP001341281">
    <property type="component" value="Chromosome 09"/>
</dbReference>
<dbReference type="GO" id="GO:0046983">
    <property type="term" value="F:protein dimerization activity"/>
    <property type="evidence" value="ECO:0007669"/>
    <property type="project" value="InterPro"/>
</dbReference>
<dbReference type="SMART" id="SM00353">
    <property type="entry name" value="HLH"/>
    <property type="match status" value="1"/>
</dbReference>